<gene>
    <name evidence="2" type="ordered locus">Solca_4003</name>
</gene>
<proteinExistence type="predicted"/>
<comment type="cofactor">
    <cofactor evidence="1">
        <name>Fe(2+)</name>
        <dbReference type="ChEBI" id="CHEBI:29033"/>
    </cofactor>
</comment>
<sequence>MNLARSKREIAENGFTIINDVFTPEEVSVILHLITWADTAKDTFRKSDDLFAIRQFLKEVPDVAGTILSEKLRMLIKELFGPEYFPVKSIYFDKPKQSNWFVAYHQDLTISVEHKVEVEGFGPWTVKQNQFAVQPPLSILENIFTFRIHLDDTDEGNGALKVVPGSHAKGIYRPETIDWTVEKEVFCNVQKGGIMIMRPLLLHASNRTTTDHQRRVVHIEFSDKKLPVPLKWAELLTNDCDNEVAISR</sequence>
<keyword evidence="3" id="KW-1185">Reference proteome</keyword>
<dbReference type="PANTHER" id="PTHR20883:SF48">
    <property type="entry name" value="ECTOINE DIOXYGENASE"/>
    <property type="match status" value="1"/>
</dbReference>
<evidence type="ECO:0000313" key="2">
    <source>
        <dbReference type="EMBL" id="AFD08996.1"/>
    </source>
</evidence>
<dbReference type="AlphaFoldDB" id="H8KMK5"/>
<dbReference type="OrthoDB" id="9791262at2"/>
<evidence type="ECO:0000313" key="3">
    <source>
        <dbReference type="Proteomes" id="UP000007590"/>
    </source>
</evidence>
<name>H8KMK5_SOLCM</name>
<accession>H8KMK5</accession>
<dbReference type="HOGENOM" id="CLU_085070_0_0_10"/>
<dbReference type="STRING" id="929556.Solca_4003"/>
<dbReference type="InterPro" id="IPR008775">
    <property type="entry name" value="Phytyl_CoA_dOase-like"/>
</dbReference>
<dbReference type="EMBL" id="CP003349">
    <property type="protein sequence ID" value="AFD08996.1"/>
    <property type="molecule type" value="Genomic_DNA"/>
</dbReference>
<dbReference type="Proteomes" id="UP000007590">
    <property type="component" value="Chromosome"/>
</dbReference>
<dbReference type="Pfam" id="PF05721">
    <property type="entry name" value="PhyH"/>
    <property type="match status" value="1"/>
</dbReference>
<dbReference type="GO" id="GO:0005506">
    <property type="term" value="F:iron ion binding"/>
    <property type="evidence" value="ECO:0007669"/>
    <property type="project" value="UniProtKB-ARBA"/>
</dbReference>
<protein>
    <submittedName>
        <fullName evidence="2">Protein involved in biosynthesis of mitomycin antibiotics/polyketide fumonisin</fullName>
    </submittedName>
</protein>
<reference evidence="2" key="1">
    <citation type="submission" date="2012-02" db="EMBL/GenBank/DDBJ databases">
        <title>The complete genome of Solitalea canadensis DSM 3403.</title>
        <authorList>
            <consortium name="US DOE Joint Genome Institute (JGI-PGF)"/>
            <person name="Lucas S."/>
            <person name="Copeland A."/>
            <person name="Lapidus A."/>
            <person name="Glavina del Rio T."/>
            <person name="Dalin E."/>
            <person name="Tice H."/>
            <person name="Bruce D."/>
            <person name="Goodwin L."/>
            <person name="Pitluck S."/>
            <person name="Peters L."/>
            <person name="Ovchinnikova G."/>
            <person name="Lu M."/>
            <person name="Kyrpides N."/>
            <person name="Mavromatis K."/>
            <person name="Ivanova N."/>
            <person name="Brettin T."/>
            <person name="Detter J.C."/>
            <person name="Han C."/>
            <person name="Larimer F."/>
            <person name="Land M."/>
            <person name="Hauser L."/>
            <person name="Markowitz V."/>
            <person name="Cheng J.-F."/>
            <person name="Hugenholtz P."/>
            <person name="Woyke T."/>
            <person name="Wu D."/>
            <person name="Spring S."/>
            <person name="Schroeder M."/>
            <person name="Kopitz M."/>
            <person name="Brambilla E."/>
            <person name="Klenk H.-P."/>
            <person name="Eisen J.A."/>
        </authorList>
    </citation>
    <scope>NUCLEOTIDE SEQUENCE</scope>
    <source>
        <strain evidence="2">DSM 3403</strain>
    </source>
</reference>
<dbReference type="GO" id="GO:0016706">
    <property type="term" value="F:2-oxoglutarate-dependent dioxygenase activity"/>
    <property type="evidence" value="ECO:0007669"/>
    <property type="project" value="UniProtKB-ARBA"/>
</dbReference>
<dbReference type="PANTHER" id="PTHR20883">
    <property type="entry name" value="PHYTANOYL-COA DIOXYGENASE DOMAIN CONTAINING 1"/>
    <property type="match status" value="1"/>
</dbReference>
<organism evidence="2 3">
    <name type="scientific">Solitalea canadensis (strain ATCC 29591 / DSM 3403 / JCM 21819 / LMG 8368 / NBRC 15130 / NCIMB 12057 / USAM 9D)</name>
    <name type="common">Flexibacter canadensis</name>
    <dbReference type="NCBI Taxonomy" id="929556"/>
    <lineage>
        <taxon>Bacteria</taxon>
        <taxon>Pseudomonadati</taxon>
        <taxon>Bacteroidota</taxon>
        <taxon>Sphingobacteriia</taxon>
        <taxon>Sphingobacteriales</taxon>
        <taxon>Sphingobacteriaceae</taxon>
        <taxon>Solitalea</taxon>
    </lineage>
</organism>
<dbReference type="eggNOG" id="COG5285">
    <property type="taxonomic scope" value="Bacteria"/>
</dbReference>
<dbReference type="RefSeq" id="WP_014682219.1">
    <property type="nucleotide sequence ID" value="NC_017770.1"/>
</dbReference>
<dbReference type="Gene3D" id="2.60.120.620">
    <property type="entry name" value="q2cbj1_9rhob like domain"/>
    <property type="match status" value="1"/>
</dbReference>
<evidence type="ECO:0000256" key="1">
    <source>
        <dbReference type="ARBA" id="ARBA00001954"/>
    </source>
</evidence>
<dbReference type="KEGG" id="scn:Solca_4003"/>
<dbReference type="SUPFAM" id="SSF51197">
    <property type="entry name" value="Clavaminate synthase-like"/>
    <property type="match status" value="1"/>
</dbReference>